<comment type="caution">
    <text evidence="1">The sequence shown here is derived from an EMBL/GenBank/DDBJ whole genome shotgun (WGS) entry which is preliminary data.</text>
</comment>
<dbReference type="EMBL" id="LSSL01003683">
    <property type="protein sequence ID" value="OLY80199.1"/>
    <property type="molecule type" value="Genomic_DNA"/>
</dbReference>
<evidence type="ECO:0000313" key="1">
    <source>
        <dbReference type="EMBL" id="OLY80199.1"/>
    </source>
</evidence>
<organism evidence="1 2">
    <name type="scientific">Smittium mucronatum</name>
    <dbReference type="NCBI Taxonomy" id="133383"/>
    <lineage>
        <taxon>Eukaryota</taxon>
        <taxon>Fungi</taxon>
        <taxon>Fungi incertae sedis</taxon>
        <taxon>Zoopagomycota</taxon>
        <taxon>Kickxellomycotina</taxon>
        <taxon>Harpellomycetes</taxon>
        <taxon>Harpellales</taxon>
        <taxon>Legeriomycetaceae</taxon>
        <taxon>Smittium</taxon>
    </lineage>
</organism>
<name>A0A1R0GTJ1_9FUNG</name>
<dbReference type="Proteomes" id="UP000187455">
    <property type="component" value="Unassembled WGS sequence"/>
</dbReference>
<proteinExistence type="predicted"/>
<gene>
    <name evidence="1" type="ORF">AYI68_g5706</name>
</gene>
<reference evidence="1 2" key="1">
    <citation type="journal article" date="2016" name="Mol. Biol. Evol.">
        <title>Genome-Wide Survey of Gut Fungi (Harpellales) Reveals the First Horizontally Transferred Ubiquitin Gene from a Mosquito Host.</title>
        <authorList>
            <person name="Wang Y."/>
            <person name="White M.M."/>
            <person name="Kvist S."/>
            <person name="Moncalvo J.M."/>
        </authorList>
    </citation>
    <scope>NUCLEOTIDE SEQUENCE [LARGE SCALE GENOMIC DNA]</scope>
    <source>
        <strain evidence="1 2">ALG-7-W6</strain>
    </source>
</reference>
<keyword evidence="2" id="KW-1185">Reference proteome</keyword>
<dbReference type="AlphaFoldDB" id="A0A1R0GTJ1"/>
<sequence>MFPGATSVFISLLTQVPLQSDSLHISNKPISGPKNLAELNSPILWHSFDIGVMVLISTVCDGSEKNWNVRRSPSGLHMIDLIGIP</sequence>
<accession>A0A1R0GTJ1</accession>
<evidence type="ECO:0000313" key="2">
    <source>
        <dbReference type="Proteomes" id="UP000187455"/>
    </source>
</evidence>
<protein>
    <submittedName>
        <fullName evidence="1">Uncharacterized protein</fullName>
    </submittedName>
</protein>